<dbReference type="Pfam" id="PF00069">
    <property type="entry name" value="Pkinase"/>
    <property type="match status" value="1"/>
</dbReference>
<gene>
    <name evidence="7" type="ORF">UABAM_01340</name>
</gene>
<dbReference type="InterPro" id="IPR011009">
    <property type="entry name" value="Kinase-like_dom_sf"/>
</dbReference>
<dbReference type="Gene3D" id="1.10.510.10">
    <property type="entry name" value="Transferase(Phosphotransferase) domain 1"/>
    <property type="match status" value="1"/>
</dbReference>
<dbReference type="InterPro" id="IPR000719">
    <property type="entry name" value="Prot_kinase_dom"/>
</dbReference>
<dbReference type="SMART" id="SM00220">
    <property type="entry name" value="S_TKc"/>
    <property type="match status" value="1"/>
</dbReference>
<keyword evidence="3 7" id="KW-0418">Kinase</keyword>
<sequence length="483" mass="56943">MEWQITDRQFTIRIRTPRELHFWIKTIAMVTCCDFILRIQHYFWPIIPNEVADVVLNLYYIFFILGIYITINYFKKPRKVIINFDSGTFRYFYFLASRKYYFAEVECIRIATDMSKALTKLKGNMYHRVYLKLRKQSFLFLGEFDDDQQLNLFINELRNVFDVHVDKLHKVGRKLSKEVRLGRYTIEKEISRGGMGKVFLARDDFMQKAVAIKVLPANLALKYDHANNFARETRILQKLRHPNIIQIYDVGREKGKKTDIYFYAMECIHGKPLSFFIKEKAITIEQSVRYAIQLSLALDYIHSHKVVHRDIKPENILIRNEGSCVLIDFGIARDISIRYKKIYKRVFRHQPEISHHVGTLPYMSPEQISAHHDIDYRTDIYSLGITLYEMLVFKRAFTGNSATILRAIPTSTPTPPSKENPRVPQSLDTIVMKAIAKNKNKRYQSGALLANDLHNWLHDIVVEKQQLNLWQSLSQKFLHFFQG</sequence>
<keyword evidence="5" id="KW-1133">Transmembrane helix</keyword>
<dbReference type="PANTHER" id="PTHR43289">
    <property type="entry name" value="MITOGEN-ACTIVATED PROTEIN KINASE KINASE KINASE 20-RELATED"/>
    <property type="match status" value="1"/>
</dbReference>
<keyword evidence="8" id="KW-1185">Reference proteome</keyword>
<evidence type="ECO:0000256" key="1">
    <source>
        <dbReference type="ARBA" id="ARBA00022679"/>
    </source>
</evidence>
<evidence type="ECO:0000259" key="6">
    <source>
        <dbReference type="PROSITE" id="PS50011"/>
    </source>
</evidence>
<reference evidence="7 8" key="1">
    <citation type="submission" date="2019-08" db="EMBL/GenBank/DDBJ databases">
        <title>Complete genome sequence of Candidatus Uab amorphum.</title>
        <authorList>
            <person name="Shiratori T."/>
            <person name="Suzuki S."/>
            <person name="Kakizawa Y."/>
            <person name="Ishida K."/>
        </authorList>
    </citation>
    <scope>NUCLEOTIDE SEQUENCE [LARGE SCALE GENOMIC DNA]</scope>
    <source>
        <strain evidence="7 8">SRT547</strain>
    </source>
</reference>
<feature type="domain" description="Protein kinase" evidence="6">
    <location>
        <begin position="184"/>
        <end position="457"/>
    </location>
</feature>
<evidence type="ECO:0000256" key="3">
    <source>
        <dbReference type="ARBA" id="ARBA00022777"/>
    </source>
</evidence>
<dbReference type="GO" id="GO:0004674">
    <property type="term" value="F:protein serine/threonine kinase activity"/>
    <property type="evidence" value="ECO:0007669"/>
    <property type="project" value="TreeGrafter"/>
</dbReference>
<dbReference type="PANTHER" id="PTHR43289:SF6">
    <property type="entry name" value="SERINE_THREONINE-PROTEIN KINASE NEKL-3"/>
    <property type="match status" value="1"/>
</dbReference>
<feature type="transmembrane region" description="Helical" evidence="5">
    <location>
        <begin position="20"/>
        <end position="37"/>
    </location>
</feature>
<keyword evidence="5" id="KW-0812">Transmembrane</keyword>
<keyword evidence="2" id="KW-0547">Nucleotide-binding</keyword>
<dbReference type="InterPro" id="IPR008271">
    <property type="entry name" value="Ser/Thr_kinase_AS"/>
</dbReference>
<dbReference type="GO" id="GO:0005524">
    <property type="term" value="F:ATP binding"/>
    <property type="evidence" value="ECO:0007669"/>
    <property type="project" value="UniProtKB-KW"/>
</dbReference>
<evidence type="ECO:0000256" key="4">
    <source>
        <dbReference type="ARBA" id="ARBA00022840"/>
    </source>
</evidence>
<feature type="transmembrane region" description="Helical" evidence="5">
    <location>
        <begin position="57"/>
        <end position="74"/>
    </location>
</feature>
<protein>
    <submittedName>
        <fullName evidence="7">Protein kinase</fullName>
    </submittedName>
</protein>
<dbReference type="PROSITE" id="PS00108">
    <property type="entry name" value="PROTEIN_KINASE_ST"/>
    <property type="match status" value="1"/>
</dbReference>
<name>A0A5S9IK33_UABAM</name>
<dbReference type="PROSITE" id="PS50011">
    <property type="entry name" value="PROTEIN_KINASE_DOM"/>
    <property type="match status" value="1"/>
</dbReference>
<dbReference type="SUPFAM" id="SSF56112">
    <property type="entry name" value="Protein kinase-like (PK-like)"/>
    <property type="match status" value="1"/>
</dbReference>
<keyword evidence="1" id="KW-0808">Transferase</keyword>
<dbReference type="AlphaFoldDB" id="A0A5S9IK33"/>
<dbReference type="Proteomes" id="UP000326354">
    <property type="component" value="Chromosome"/>
</dbReference>
<evidence type="ECO:0000256" key="5">
    <source>
        <dbReference type="SAM" id="Phobius"/>
    </source>
</evidence>
<evidence type="ECO:0000313" key="8">
    <source>
        <dbReference type="Proteomes" id="UP000326354"/>
    </source>
</evidence>
<dbReference type="Gene3D" id="3.30.200.20">
    <property type="entry name" value="Phosphorylase Kinase, domain 1"/>
    <property type="match status" value="1"/>
</dbReference>
<evidence type="ECO:0000256" key="2">
    <source>
        <dbReference type="ARBA" id="ARBA00022741"/>
    </source>
</evidence>
<dbReference type="KEGG" id="uam:UABAM_01340"/>
<dbReference type="OrthoDB" id="6111975at2"/>
<dbReference type="RefSeq" id="WP_151967222.1">
    <property type="nucleotide sequence ID" value="NZ_AP019860.1"/>
</dbReference>
<accession>A0A5S9IK33</accession>
<keyword evidence="4" id="KW-0067">ATP-binding</keyword>
<dbReference type="CDD" id="cd14014">
    <property type="entry name" value="STKc_PknB_like"/>
    <property type="match status" value="1"/>
</dbReference>
<keyword evidence="5" id="KW-0472">Membrane</keyword>
<proteinExistence type="predicted"/>
<organism evidence="7 8">
    <name type="scientific">Uabimicrobium amorphum</name>
    <dbReference type="NCBI Taxonomy" id="2596890"/>
    <lineage>
        <taxon>Bacteria</taxon>
        <taxon>Pseudomonadati</taxon>
        <taxon>Planctomycetota</taxon>
        <taxon>Candidatus Uabimicrobiia</taxon>
        <taxon>Candidatus Uabimicrobiales</taxon>
        <taxon>Candidatus Uabimicrobiaceae</taxon>
        <taxon>Candidatus Uabimicrobium</taxon>
    </lineage>
</organism>
<evidence type="ECO:0000313" key="7">
    <source>
        <dbReference type="EMBL" id="BBM82997.1"/>
    </source>
</evidence>
<dbReference type="EMBL" id="AP019860">
    <property type="protein sequence ID" value="BBM82997.1"/>
    <property type="molecule type" value="Genomic_DNA"/>
</dbReference>